<evidence type="ECO:0000256" key="1">
    <source>
        <dbReference type="ARBA" id="ARBA00004141"/>
    </source>
</evidence>
<keyword evidence="3 5" id="KW-1133">Transmembrane helix</keyword>
<evidence type="ECO:0000256" key="3">
    <source>
        <dbReference type="ARBA" id="ARBA00022989"/>
    </source>
</evidence>
<dbReference type="GO" id="GO:0016020">
    <property type="term" value="C:membrane"/>
    <property type="evidence" value="ECO:0007669"/>
    <property type="project" value="UniProtKB-SubCell"/>
</dbReference>
<dbReference type="GO" id="GO:0022857">
    <property type="term" value="F:transmembrane transporter activity"/>
    <property type="evidence" value="ECO:0007669"/>
    <property type="project" value="InterPro"/>
</dbReference>
<protein>
    <recommendedName>
        <fullName evidence="6">Major facilitator superfamily (MFS) profile domain-containing protein</fullName>
    </recommendedName>
</protein>
<accession>A0A381QQX0</accession>
<feature type="domain" description="Major facilitator superfamily (MFS) profile" evidence="6">
    <location>
        <begin position="12"/>
        <end position="496"/>
    </location>
</feature>
<evidence type="ECO:0000256" key="2">
    <source>
        <dbReference type="ARBA" id="ARBA00022692"/>
    </source>
</evidence>
<evidence type="ECO:0000256" key="4">
    <source>
        <dbReference type="ARBA" id="ARBA00023136"/>
    </source>
</evidence>
<gene>
    <name evidence="7" type="ORF">METZ01_LOCUS34595</name>
</gene>
<proteinExistence type="predicted"/>
<dbReference type="Pfam" id="PF07690">
    <property type="entry name" value="MFS_1"/>
    <property type="match status" value="1"/>
</dbReference>
<feature type="transmembrane region" description="Helical" evidence="5">
    <location>
        <begin position="77"/>
        <end position="96"/>
    </location>
</feature>
<feature type="transmembrane region" description="Helical" evidence="5">
    <location>
        <begin position="10"/>
        <end position="28"/>
    </location>
</feature>
<reference evidence="7" key="1">
    <citation type="submission" date="2018-05" db="EMBL/GenBank/DDBJ databases">
        <authorList>
            <person name="Lanie J.A."/>
            <person name="Ng W.-L."/>
            <person name="Kazmierczak K.M."/>
            <person name="Andrzejewski T.M."/>
            <person name="Davidsen T.M."/>
            <person name="Wayne K.J."/>
            <person name="Tettelin H."/>
            <person name="Glass J.I."/>
            <person name="Rusch D."/>
            <person name="Podicherti R."/>
            <person name="Tsui H.-C.T."/>
            <person name="Winkler M.E."/>
        </authorList>
    </citation>
    <scope>NUCLEOTIDE SEQUENCE</scope>
</reference>
<organism evidence="7">
    <name type="scientific">marine metagenome</name>
    <dbReference type="NCBI Taxonomy" id="408172"/>
    <lineage>
        <taxon>unclassified sequences</taxon>
        <taxon>metagenomes</taxon>
        <taxon>ecological metagenomes</taxon>
    </lineage>
</organism>
<feature type="transmembrane region" description="Helical" evidence="5">
    <location>
        <begin position="161"/>
        <end position="185"/>
    </location>
</feature>
<evidence type="ECO:0000256" key="5">
    <source>
        <dbReference type="SAM" id="Phobius"/>
    </source>
</evidence>
<dbReference type="PROSITE" id="PS50850">
    <property type="entry name" value="MFS"/>
    <property type="match status" value="1"/>
</dbReference>
<feature type="transmembrane region" description="Helical" evidence="5">
    <location>
        <begin position="327"/>
        <end position="349"/>
    </location>
</feature>
<sequence>MTDTGHPRRWFILGILNLSLVLVVASVSSLNLSLPSIQRALDASAADLIWINAAYALVFAAFLLPAGALGDRFGRKGALLTGLVVFVLGSLLGSTADTAGQVIAFRATMGIGAALAMPATLSILTAIFPPDERNKAIAIWSGFAGAGGAIGILSAGVLLEYFWWGSVFFVNVPIAVTALVLVAAVVPTSRDTQGHNLDPFGSILSAVGLAALVFALVQGPEYGWSDPLVLGGFVAAVALLTSWVAFERRQEHPMLDPRLFRIPRFGLATLALGTTFAVMFGMFFGLAQYLQFVLGYSPLGAAVRVMPFAVVMIAVSPRGPSLAARFGSGRVIGGGMLVTALGCGVMALLTGDSGYGHVVLGVILISSGMALGFPTSTAAIVGSLPLDKAGVASAVNDTTREVGSAVGIALLGSLLSAGYRRGLGNALDQAPAEMAEFARDSVGAALVVAQRAPAGVGDHIAATARDAFANGYSLAMTAGTALLALTGTIVIRRWPAD</sequence>
<comment type="subcellular location">
    <subcellularLocation>
        <location evidence="1">Membrane</location>
        <topology evidence="1">Multi-pass membrane protein</topology>
    </subcellularLocation>
</comment>
<evidence type="ECO:0000259" key="6">
    <source>
        <dbReference type="PROSITE" id="PS50850"/>
    </source>
</evidence>
<name>A0A381QQX0_9ZZZZ</name>
<dbReference type="InterPro" id="IPR036259">
    <property type="entry name" value="MFS_trans_sf"/>
</dbReference>
<feature type="transmembrane region" description="Helical" evidence="5">
    <location>
        <begin position="136"/>
        <end position="155"/>
    </location>
</feature>
<dbReference type="SUPFAM" id="SSF103473">
    <property type="entry name" value="MFS general substrate transporter"/>
    <property type="match status" value="2"/>
</dbReference>
<feature type="transmembrane region" description="Helical" evidence="5">
    <location>
        <begin position="228"/>
        <end position="246"/>
    </location>
</feature>
<feature type="transmembrane region" description="Helical" evidence="5">
    <location>
        <begin position="102"/>
        <end position="124"/>
    </location>
</feature>
<dbReference type="CDD" id="cd17321">
    <property type="entry name" value="MFS_MMR_MDR_like"/>
    <property type="match status" value="1"/>
</dbReference>
<feature type="transmembrane region" description="Helical" evidence="5">
    <location>
        <begin position="472"/>
        <end position="491"/>
    </location>
</feature>
<feature type="transmembrane region" description="Helical" evidence="5">
    <location>
        <begin position="355"/>
        <end position="381"/>
    </location>
</feature>
<dbReference type="InterPro" id="IPR011701">
    <property type="entry name" value="MFS"/>
</dbReference>
<dbReference type="Gene3D" id="1.20.1250.20">
    <property type="entry name" value="MFS general substrate transporter like domains"/>
    <property type="match status" value="2"/>
</dbReference>
<dbReference type="PANTHER" id="PTHR42718">
    <property type="entry name" value="MAJOR FACILITATOR SUPERFAMILY MULTIDRUG TRANSPORTER MFSC"/>
    <property type="match status" value="1"/>
</dbReference>
<feature type="transmembrane region" description="Helical" evidence="5">
    <location>
        <begin position="197"/>
        <end position="216"/>
    </location>
</feature>
<keyword evidence="4 5" id="KW-0472">Membrane</keyword>
<dbReference type="AlphaFoldDB" id="A0A381QQX0"/>
<evidence type="ECO:0000313" key="7">
    <source>
        <dbReference type="EMBL" id="SUZ81741.1"/>
    </source>
</evidence>
<keyword evidence="2 5" id="KW-0812">Transmembrane</keyword>
<dbReference type="EMBL" id="UINC01001480">
    <property type="protein sequence ID" value="SUZ81741.1"/>
    <property type="molecule type" value="Genomic_DNA"/>
</dbReference>
<feature type="transmembrane region" description="Helical" evidence="5">
    <location>
        <begin position="296"/>
        <end position="315"/>
    </location>
</feature>
<feature type="transmembrane region" description="Helical" evidence="5">
    <location>
        <begin position="48"/>
        <end position="70"/>
    </location>
</feature>
<dbReference type="InterPro" id="IPR020846">
    <property type="entry name" value="MFS_dom"/>
</dbReference>
<dbReference type="PANTHER" id="PTHR42718:SF42">
    <property type="entry name" value="EXPORT PROTEIN"/>
    <property type="match status" value="1"/>
</dbReference>
<dbReference type="PRINTS" id="PR01036">
    <property type="entry name" value="TCRTETB"/>
</dbReference>
<feature type="transmembrane region" description="Helical" evidence="5">
    <location>
        <begin position="267"/>
        <end position="290"/>
    </location>
</feature>